<feature type="compositionally biased region" description="Low complexity" evidence="1">
    <location>
        <begin position="729"/>
        <end position="746"/>
    </location>
</feature>
<dbReference type="PANTHER" id="PTHR11695">
    <property type="entry name" value="ALCOHOL DEHYDROGENASE RELATED"/>
    <property type="match status" value="1"/>
</dbReference>
<feature type="compositionally biased region" description="Low complexity" evidence="1">
    <location>
        <begin position="399"/>
        <end position="410"/>
    </location>
</feature>
<dbReference type="HOGENOM" id="CLU_002762_1_0_1"/>
<dbReference type="OrthoDB" id="201656at2759"/>
<dbReference type="KEGG" id="lbc:LACBIDRAFT_294923"/>
<feature type="region of interest" description="Disordered" evidence="1">
    <location>
        <begin position="143"/>
        <end position="200"/>
    </location>
</feature>
<feature type="compositionally biased region" description="Acidic residues" evidence="1">
    <location>
        <begin position="711"/>
        <end position="722"/>
    </location>
</feature>
<feature type="compositionally biased region" description="Polar residues" evidence="1">
    <location>
        <begin position="110"/>
        <end position="120"/>
    </location>
</feature>
<dbReference type="InParanoid" id="B0DK65"/>
<feature type="compositionally biased region" description="Basic residues" evidence="1">
    <location>
        <begin position="353"/>
        <end position="362"/>
    </location>
</feature>
<feature type="compositionally biased region" description="Polar residues" evidence="1">
    <location>
        <begin position="899"/>
        <end position="911"/>
    </location>
</feature>
<evidence type="ECO:0000256" key="1">
    <source>
        <dbReference type="SAM" id="MobiDB-lite"/>
    </source>
</evidence>
<organism evidence="3">
    <name type="scientific">Laccaria bicolor (strain S238N-H82 / ATCC MYA-4686)</name>
    <name type="common">Bicoloured deceiver</name>
    <name type="synonym">Laccaria laccata var. bicolor</name>
    <dbReference type="NCBI Taxonomy" id="486041"/>
    <lineage>
        <taxon>Eukaryota</taxon>
        <taxon>Fungi</taxon>
        <taxon>Dikarya</taxon>
        <taxon>Basidiomycota</taxon>
        <taxon>Agaricomycotina</taxon>
        <taxon>Agaricomycetes</taxon>
        <taxon>Agaricomycetidae</taxon>
        <taxon>Agaricales</taxon>
        <taxon>Agaricineae</taxon>
        <taxon>Hydnangiaceae</taxon>
        <taxon>Laccaria</taxon>
    </lineage>
</organism>
<dbReference type="AlphaFoldDB" id="B0DK65"/>
<feature type="region of interest" description="Disordered" evidence="1">
    <location>
        <begin position="706"/>
        <end position="756"/>
    </location>
</feature>
<dbReference type="InterPro" id="IPR050700">
    <property type="entry name" value="YIM1/Zinc_Alcohol_DH_Fams"/>
</dbReference>
<evidence type="ECO:0000313" key="2">
    <source>
        <dbReference type="EMBL" id="EDR04889.1"/>
    </source>
</evidence>
<feature type="region of interest" description="Disordered" evidence="1">
    <location>
        <begin position="30"/>
        <end position="120"/>
    </location>
</feature>
<feature type="region of interest" description="Disordered" evidence="1">
    <location>
        <begin position="829"/>
        <end position="850"/>
    </location>
</feature>
<feature type="region of interest" description="Disordered" evidence="1">
    <location>
        <begin position="447"/>
        <end position="547"/>
    </location>
</feature>
<name>B0DK65_LACBS</name>
<proteinExistence type="predicted"/>
<dbReference type="EMBL" id="DS547115">
    <property type="protein sequence ID" value="EDR04889.1"/>
    <property type="molecule type" value="Genomic_DNA"/>
</dbReference>
<feature type="compositionally biased region" description="Polar residues" evidence="1">
    <location>
        <begin position="43"/>
        <end position="63"/>
    </location>
</feature>
<accession>B0DK65</accession>
<feature type="compositionally biased region" description="Polar residues" evidence="1">
    <location>
        <begin position="217"/>
        <end position="242"/>
    </location>
</feature>
<sequence length="1187" mass="127338">MSKPTLLQTLLNRPSQTYSLPSQKEYFSSKQEMLRIAAETRSPGATSDSSHPKTQLPQPVSTAKHSDILAADIPRPRRSSSNSQQQRPLAIYQLEQLSDSDSEPEVFYTPNESPRASMASSVVFPGAVPRQPSRRSLRVIVNDEPPSSTSIAPIAGPSTPASSSAAVTPVTSHREISTRGPSSTSRGMENKEQRTAITSFSTSSLSTMSLDGYSVISDLTSDSPQPTSRETATSTRIPSSASPYLRTSGPAAQVSEQRNTITSYSTSHSSMSLDGYSIFSDLMSDSTRGTTPMTSDVGLGNKEDTVAITPIKPRKNPPSKNYVYTDEDWAKEVRWLVPPDQQDAAKATVMRNSSKKKKHQIHLGHGFPSKGSNEAAPPAETKQKPKYFIATNGTPVPPQSQKHSPSSSSSFGTQRKMQMQIQMPVSKTTPSIMMSMAALLEEDEDGAMTPRMEPGAARAMESVSRSGVSTRQSKEFRYGSGSHPERRASYFSSATTDDVGESSRRFSSSRDSRSRNISSPHGQTRRTTDVKPPLKNRRSRSLGHEMGRPFDYAAEASANPQMGAGELPSHGTPGYSTLFQAYAPGGTAAMGSHMKLDGKVDLTRSGVAQTTMASVEVVRGLGATRKGLWKLLGRRRTVSGGDAVSARTRSKSEDAVGFVGSSSALGFTSYRKPPGYVPGGCVLVQVWAVGVDGVDGKLVGVTLGSSSATNAEEDPEEEDGQEEQVAPPRSGLGRSASLRSRLSISGSKRDVQRSASMKANASPVSFAPVQADVGYIPGRSFVGRVLECGWEVREQVVRKGEWVVGLLDVRKCGALTEFIVVDRRRIHRVPHPRPDTPSPASSQTIRSPPQPSLSLEELALLPLCGVSAYRAVRTFMFAFSSLRDGNLSPGGKRPGFEFGTSSTVTSGSNLGTRRHASADHENGRRRRAFVLRGHNGAGAMAVQMLVLRGWRVSVHVPFPPLLSEGAGERYMAHMEERVRTLGGEEVIFDDGGTESGDDGRAAVVRVIDGLRVDGDVFDAVLDTIGGKVIREASERLLRSCGGVDGQSPPGKSQKTGMGHFTTLVGDAPERTIPTAGDNFRAGLRSLKFGDGSAGADREEGKGGKVGYAWVSVAQDVDWEGEDVGESIGAVLKLALEDGVRPWTATVREEDNEDWTKKNVVPFERTPNVFVDEGPLGYGGTVVIKIVG</sequence>
<dbReference type="PANTHER" id="PTHR11695:SF294">
    <property type="entry name" value="RETICULON-4-INTERACTING PROTEIN 1, MITOCHONDRIAL"/>
    <property type="match status" value="1"/>
</dbReference>
<feature type="compositionally biased region" description="Basic and acidic residues" evidence="1">
    <location>
        <begin position="472"/>
        <end position="488"/>
    </location>
</feature>
<keyword evidence="3" id="KW-1185">Reference proteome</keyword>
<dbReference type="Proteomes" id="UP000001194">
    <property type="component" value="Unassembled WGS sequence"/>
</dbReference>
<dbReference type="GO" id="GO:0005739">
    <property type="term" value="C:mitochondrion"/>
    <property type="evidence" value="ECO:0007669"/>
    <property type="project" value="TreeGrafter"/>
</dbReference>
<feature type="compositionally biased region" description="Low complexity" evidence="1">
    <location>
        <begin position="79"/>
        <end position="88"/>
    </location>
</feature>
<dbReference type="GeneID" id="6079926"/>
<evidence type="ECO:0000313" key="3">
    <source>
        <dbReference type="Proteomes" id="UP000001194"/>
    </source>
</evidence>
<protein>
    <submittedName>
        <fullName evidence="2">Predicted protein</fullName>
    </submittedName>
</protein>
<dbReference type="InterPro" id="IPR011032">
    <property type="entry name" value="GroES-like_sf"/>
</dbReference>
<feature type="compositionally biased region" description="Low complexity" evidence="1">
    <location>
        <begin position="150"/>
        <end position="171"/>
    </location>
</feature>
<feature type="region of interest" description="Disordered" evidence="1">
    <location>
        <begin position="345"/>
        <end position="419"/>
    </location>
</feature>
<dbReference type="RefSeq" id="XP_001884279.1">
    <property type="nucleotide sequence ID" value="XM_001884244.1"/>
</dbReference>
<gene>
    <name evidence="2" type="ORF">LACBIDRAFT_294923</name>
</gene>
<dbReference type="Gene3D" id="3.90.180.10">
    <property type="entry name" value="Medium-chain alcohol dehydrogenases, catalytic domain"/>
    <property type="match status" value="1"/>
</dbReference>
<feature type="region of interest" description="Disordered" evidence="1">
    <location>
        <begin position="216"/>
        <end position="267"/>
    </location>
</feature>
<feature type="region of interest" description="Disordered" evidence="1">
    <location>
        <begin position="893"/>
        <end position="924"/>
    </location>
</feature>
<reference evidence="2 3" key="1">
    <citation type="journal article" date="2008" name="Nature">
        <title>The genome of Laccaria bicolor provides insights into mycorrhizal symbiosis.</title>
        <authorList>
            <person name="Martin F."/>
            <person name="Aerts A."/>
            <person name="Ahren D."/>
            <person name="Brun A."/>
            <person name="Danchin E.G.J."/>
            <person name="Duchaussoy F."/>
            <person name="Gibon J."/>
            <person name="Kohler A."/>
            <person name="Lindquist E."/>
            <person name="Pereda V."/>
            <person name="Salamov A."/>
            <person name="Shapiro H.J."/>
            <person name="Wuyts J."/>
            <person name="Blaudez D."/>
            <person name="Buee M."/>
            <person name="Brokstein P."/>
            <person name="Canbaeck B."/>
            <person name="Cohen D."/>
            <person name="Courty P.E."/>
            <person name="Coutinho P.M."/>
            <person name="Delaruelle C."/>
            <person name="Detter J.C."/>
            <person name="Deveau A."/>
            <person name="DiFazio S."/>
            <person name="Duplessis S."/>
            <person name="Fraissinet-Tachet L."/>
            <person name="Lucic E."/>
            <person name="Frey-Klett P."/>
            <person name="Fourrey C."/>
            <person name="Feussner I."/>
            <person name="Gay G."/>
            <person name="Grimwood J."/>
            <person name="Hoegger P.J."/>
            <person name="Jain P."/>
            <person name="Kilaru S."/>
            <person name="Labbe J."/>
            <person name="Lin Y.C."/>
            <person name="Legue V."/>
            <person name="Le Tacon F."/>
            <person name="Marmeisse R."/>
            <person name="Melayah D."/>
            <person name="Montanini B."/>
            <person name="Muratet M."/>
            <person name="Nehls U."/>
            <person name="Niculita-Hirzel H."/>
            <person name="Oudot-Le Secq M.P."/>
            <person name="Peter M."/>
            <person name="Quesneville H."/>
            <person name="Rajashekar B."/>
            <person name="Reich M."/>
            <person name="Rouhier N."/>
            <person name="Schmutz J."/>
            <person name="Yin T."/>
            <person name="Chalot M."/>
            <person name="Henrissat B."/>
            <person name="Kuees U."/>
            <person name="Lucas S."/>
            <person name="Van de Peer Y."/>
            <person name="Podila G.K."/>
            <person name="Polle A."/>
            <person name="Pukkila P.J."/>
            <person name="Richardson P.M."/>
            <person name="Rouze P."/>
            <person name="Sanders I.R."/>
            <person name="Stajich J.E."/>
            <person name="Tunlid A."/>
            <person name="Tuskan G."/>
            <person name="Grigoriev I.V."/>
        </authorList>
    </citation>
    <scope>NUCLEOTIDE SEQUENCE [LARGE SCALE GENOMIC DNA]</scope>
    <source>
        <strain evidence="3">S238N-H82 / ATCC MYA-4686</strain>
    </source>
</reference>
<dbReference type="SUPFAM" id="SSF50129">
    <property type="entry name" value="GroES-like"/>
    <property type="match status" value="1"/>
</dbReference>
<feature type="compositionally biased region" description="Basic and acidic residues" evidence="1">
    <location>
        <begin position="501"/>
        <end position="514"/>
    </location>
</feature>